<dbReference type="InterPro" id="IPR014320">
    <property type="entry name" value="Phageshock_PspC"/>
</dbReference>
<dbReference type="NCBIfam" id="TIGR02978">
    <property type="entry name" value="phageshock_pspC"/>
    <property type="match status" value="1"/>
</dbReference>
<accession>A0ABS5T220</accession>
<dbReference type="RefSeq" id="WP_214212212.1">
    <property type="nucleotide sequence ID" value="NZ_JABBFO010000002.1"/>
</dbReference>
<feature type="domain" description="Phage shock protein PspC N-terminal" evidence="7">
    <location>
        <begin position="9"/>
        <end position="66"/>
    </location>
</feature>
<evidence type="ECO:0000259" key="7">
    <source>
        <dbReference type="Pfam" id="PF04024"/>
    </source>
</evidence>
<evidence type="ECO:0000256" key="1">
    <source>
        <dbReference type="ARBA" id="ARBA00004162"/>
    </source>
</evidence>
<evidence type="ECO:0000256" key="6">
    <source>
        <dbReference type="SAM" id="Phobius"/>
    </source>
</evidence>
<evidence type="ECO:0000256" key="4">
    <source>
        <dbReference type="ARBA" id="ARBA00022989"/>
    </source>
</evidence>
<keyword evidence="3 6" id="KW-0812">Transmembrane</keyword>
<evidence type="ECO:0000313" key="9">
    <source>
        <dbReference type="Proteomes" id="UP000786875"/>
    </source>
</evidence>
<evidence type="ECO:0000256" key="2">
    <source>
        <dbReference type="ARBA" id="ARBA00022475"/>
    </source>
</evidence>
<evidence type="ECO:0000313" key="8">
    <source>
        <dbReference type="EMBL" id="MBT0726383.1"/>
    </source>
</evidence>
<name>A0ABS5T220_9GAMM</name>
<evidence type="ECO:0000256" key="5">
    <source>
        <dbReference type="ARBA" id="ARBA00023136"/>
    </source>
</evidence>
<protein>
    <submittedName>
        <fullName evidence="8">Envelope stress response membrane protein PspC</fullName>
    </submittedName>
</protein>
<proteinExistence type="predicted"/>
<comment type="caution">
    <text evidence="8">The sequence shown here is derived from an EMBL/GenBank/DDBJ whole genome shotgun (WGS) entry which is preliminary data.</text>
</comment>
<comment type="subcellular location">
    <subcellularLocation>
        <location evidence="1">Cell membrane</location>
        <topology evidence="1">Single-pass membrane protein</topology>
    </subcellularLocation>
</comment>
<dbReference type="InterPro" id="IPR007168">
    <property type="entry name" value="Phageshock_PspC_N"/>
</dbReference>
<keyword evidence="2" id="KW-1003">Cell membrane</keyword>
<feature type="transmembrane region" description="Helical" evidence="6">
    <location>
        <begin position="40"/>
        <end position="64"/>
    </location>
</feature>
<gene>
    <name evidence="8" type="primary">pspC</name>
    <name evidence="8" type="ORF">HGT73_03140</name>
</gene>
<sequence length="119" mass="13394">MNLPFISEKPLYRNSENGKILGVCAGIADYAGVPANLVRLVAILSTFGFFFVTILVYIALGFILDKKPQSSRQDQATLSIDEILQQADQTLKESEQRLQKMEGYVTSETFSVRSRFRKL</sequence>
<dbReference type="PANTHER" id="PTHR33885:SF3">
    <property type="entry name" value="PHAGE SHOCK PROTEIN C"/>
    <property type="match status" value="1"/>
</dbReference>
<keyword evidence="9" id="KW-1185">Reference proteome</keyword>
<dbReference type="Proteomes" id="UP000786875">
    <property type="component" value="Unassembled WGS sequence"/>
</dbReference>
<keyword evidence="4 6" id="KW-1133">Transmembrane helix</keyword>
<dbReference type="EMBL" id="JABBFO010000002">
    <property type="protein sequence ID" value="MBT0726383.1"/>
    <property type="molecule type" value="Genomic_DNA"/>
</dbReference>
<dbReference type="InterPro" id="IPR052027">
    <property type="entry name" value="PspC"/>
</dbReference>
<dbReference type="Pfam" id="PF04024">
    <property type="entry name" value="PspC"/>
    <property type="match status" value="1"/>
</dbReference>
<dbReference type="PANTHER" id="PTHR33885">
    <property type="entry name" value="PHAGE SHOCK PROTEIN C"/>
    <property type="match status" value="1"/>
</dbReference>
<reference evidence="8 9" key="1">
    <citation type="submission" date="2020-04" db="EMBL/GenBank/DDBJ databases">
        <title>Genome sequencing of Rosenbergiella species.</title>
        <authorList>
            <person name="Alvarez-Perez S."/>
            <person name="Lievens B."/>
        </authorList>
    </citation>
    <scope>NUCLEOTIDE SEQUENCE [LARGE SCALE GENOMIC DNA]</scope>
    <source>
        <strain evidence="8 9">CdVSA20.1</strain>
    </source>
</reference>
<keyword evidence="5 6" id="KW-0472">Membrane</keyword>
<evidence type="ECO:0000256" key="3">
    <source>
        <dbReference type="ARBA" id="ARBA00022692"/>
    </source>
</evidence>
<organism evidence="8 9">
    <name type="scientific">Rosenbergiella australiborealis</name>
    <dbReference type="NCBI Taxonomy" id="1544696"/>
    <lineage>
        <taxon>Bacteria</taxon>
        <taxon>Pseudomonadati</taxon>
        <taxon>Pseudomonadota</taxon>
        <taxon>Gammaproteobacteria</taxon>
        <taxon>Enterobacterales</taxon>
        <taxon>Erwiniaceae</taxon>
        <taxon>Rosenbergiella</taxon>
    </lineage>
</organism>